<sequence length="131" mass="14285">MHVLKAPGGTVKATFTFKAFVEGRFGGQAKDQAARRDPSGDSVAKKSPHHALCMIEQLLLASKVRMCRITVPTGWRLRVGFLDIVGLEIRAGDPDRPLKRSTSRSSSSVQEKLAILVGEQNIGAKHTHLKL</sequence>
<dbReference type="EMBL" id="JAYKXP010000056">
    <property type="protein sequence ID" value="KAK7034616.1"/>
    <property type="molecule type" value="Genomic_DNA"/>
</dbReference>
<keyword evidence="2" id="KW-1185">Reference proteome</keyword>
<gene>
    <name evidence="1" type="ORF">VNI00_012257</name>
</gene>
<evidence type="ECO:0000313" key="1">
    <source>
        <dbReference type="EMBL" id="KAK7034616.1"/>
    </source>
</evidence>
<reference evidence="1 2" key="1">
    <citation type="submission" date="2024-01" db="EMBL/GenBank/DDBJ databases">
        <title>A draft genome for a cacao thread blight-causing isolate of Paramarasmius palmivorus.</title>
        <authorList>
            <person name="Baruah I.K."/>
            <person name="Bukari Y."/>
            <person name="Amoako-Attah I."/>
            <person name="Meinhardt L.W."/>
            <person name="Bailey B.A."/>
            <person name="Cohen S.P."/>
        </authorList>
    </citation>
    <scope>NUCLEOTIDE SEQUENCE [LARGE SCALE GENOMIC DNA]</scope>
    <source>
        <strain evidence="1 2">GH-12</strain>
    </source>
</reference>
<protein>
    <submittedName>
        <fullName evidence="1">Uncharacterized protein</fullName>
    </submittedName>
</protein>
<dbReference type="Proteomes" id="UP001383192">
    <property type="component" value="Unassembled WGS sequence"/>
</dbReference>
<organism evidence="1 2">
    <name type="scientific">Paramarasmius palmivorus</name>
    <dbReference type="NCBI Taxonomy" id="297713"/>
    <lineage>
        <taxon>Eukaryota</taxon>
        <taxon>Fungi</taxon>
        <taxon>Dikarya</taxon>
        <taxon>Basidiomycota</taxon>
        <taxon>Agaricomycotina</taxon>
        <taxon>Agaricomycetes</taxon>
        <taxon>Agaricomycetidae</taxon>
        <taxon>Agaricales</taxon>
        <taxon>Marasmiineae</taxon>
        <taxon>Marasmiaceae</taxon>
        <taxon>Paramarasmius</taxon>
    </lineage>
</organism>
<comment type="caution">
    <text evidence="1">The sequence shown here is derived from an EMBL/GenBank/DDBJ whole genome shotgun (WGS) entry which is preliminary data.</text>
</comment>
<proteinExistence type="predicted"/>
<name>A0AAW0C6R4_9AGAR</name>
<evidence type="ECO:0000313" key="2">
    <source>
        <dbReference type="Proteomes" id="UP001383192"/>
    </source>
</evidence>
<accession>A0AAW0C6R4</accession>
<dbReference type="AlphaFoldDB" id="A0AAW0C6R4"/>